<reference evidence="2 3" key="1">
    <citation type="journal article" date="2014" name="Proc. Natl. Acad. Sci. U.S.A.">
        <title>Trajectory and genomic determinants of fungal-pathogen speciation and host adaptation.</title>
        <authorList>
            <person name="Hu X."/>
            <person name="Xiao G."/>
            <person name="Zheng P."/>
            <person name="Shang Y."/>
            <person name="Su Y."/>
            <person name="Zhang X."/>
            <person name="Liu X."/>
            <person name="Zhan S."/>
            <person name="St Leger R.J."/>
            <person name="Wang C."/>
        </authorList>
    </citation>
    <scope>NUCLEOTIDE SEQUENCE [LARGE SCALE GENOMIC DNA]</scope>
    <source>
        <strain evidence="2 3">ARSEF 977</strain>
    </source>
</reference>
<comment type="caution">
    <text evidence="2">The sequence shown here is derived from an EMBL/GenBank/DDBJ whole genome shotgun (WGS) entry which is preliminary data.</text>
</comment>
<comment type="similarity">
    <text evidence="1">Belongs to the asaB hydroxylase/desaturase family.</text>
</comment>
<name>A0A0B4GV93_METGA</name>
<dbReference type="HOGENOM" id="CLU_042688_0_1_1"/>
<dbReference type="OrthoDB" id="412788at2759"/>
<evidence type="ECO:0000313" key="2">
    <source>
        <dbReference type="EMBL" id="KID83612.1"/>
    </source>
</evidence>
<dbReference type="InterPro" id="IPR044053">
    <property type="entry name" value="AsaB-like"/>
</dbReference>
<protein>
    <recommendedName>
        <fullName evidence="4">Methyltransferase</fullName>
    </recommendedName>
</protein>
<dbReference type="GO" id="GO:0016491">
    <property type="term" value="F:oxidoreductase activity"/>
    <property type="evidence" value="ECO:0007669"/>
    <property type="project" value="InterPro"/>
</dbReference>
<dbReference type="EMBL" id="AZNH01000056">
    <property type="protein sequence ID" value="KID83612.1"/>
    <property type="molecule type" value="Genomic_DNA"/>
</dbReference>
<organism evidence="2 3">
    <name type="scientific">Metarhizium guizhouense (strain ARSEF 977)</name>
    <dbReference type="NCBI Taxonomy" id="1276136"/>
    <lineage>
        <taxon>Eukaryota</taxon>
        <taxon>Fungi</taxon>
        <taxon>Dikarya</taxon>
        <taxon>Ascomycota</taxon>
        <taxon>Pezizomycotina</taxon>
        <taxon>Sordariomycetes</taxon>
        <taxon>Hypocreomycetidae</taxon>
        <taxon>Hypocreales</taxon>
        <taxon>Clavicipitaceae</taxon>
        <taxon>Metarhizium</taxon>
    </lineage>
</organism>
<evidence type="ECO:0000313" key="3">
    <source>
        <dbReference type="Proteomes" id="UP000031192"/>
    </source>
</evidence>
<evidence type="ECO:0000256" key="1">
    <source>
        <dbReference type="ARBA" id="ARBA00023604"/>
    </source>
</evidence>
<evidence type="ECO:0008006" key="4">
    <source>
        <dbReference type="Google" id="ProtNLM"/>
    </source>
</evidence>
<dbReference type="PANTHER" id="PTHR34598">
    <property type="entry name" value="BLL6449 PROTEIN"/>
    <property type="match status" value="1"/>
</dbReference>
<gene>
    <name evidence="2" type="ORF">MGU_09091</name>
</gene>
<dbReference type="Proteomes" id="UP000031192">
    <property type="component" value="Unassembled WGS sequence"/>
</dbReference>
<keyword evidence="3" id="KW-1185">Reference proteome</keyword>
<dbReference type="PANTHER" id="PTHR34598:SF3">
    <property type="entry name" value="OXIDOREDUCTASE AN1597"/>
    <property type="match status" value="1"/>
</dbReference>
<sequence>MSISAFQEEALIEKIYIPELESHFKEVLAAKQVRALDFQLRLRDRNFPYYGTKPELKPQPSLMTHIDVTPDATKSIVQELYGEAADQIMQSRYQIITVWRPLRVPVKDWPLALCDASTVESKDLVPSDVIYPNYLAENRLVHYNDNQRWYWLSDQAENEVLVFKAVDSDPKQCNRNFGKLKRVKACPHGAFPLPDQGEAQSLRESIDVRLLVMYADMEYPEPESWSGSEIKV</sequence>
<accession>A0A0B4GV93</accession>
<dbReference type="NCBIfam" id="NF041278">
    <property type="entry name" value="CmcJ_NvfI_EfuI"/>
    <property type="match status" value="1"/>
</dbReference>
<proteinExistence type="inferred from homology"/>
<dbReference type="AlphaFoldDB" id="A0A0B4GV93"/>